<dbReference type="AlphaFoldDB" id="A0A0D7AKG1"/>
<evidence type="ECO:0000256" key="2">
    <source>
        <dbReference type="SAM" id="Phobius"/>
    </source>
</evidence>
<evidence type="ECO:0000256" key="1">
    <source>
        <dbReference type="SAM" id="MobiDB-lite"/>
    </source>
</evidence>
<evidence type="ECO:0000313" key="4">
    <source>
        <dbReference type="Proteomes" id="UP000054144"/>
    </source>
</evidence>
<evidence type="ECO:0000313" key="3">
    <source>
        <dbReference type="EMBL" id="KIY52350.1"/>
    </source>
</evidence>
<feature type="non-terminal residue" evidence="3">
    <location>
        <position position="1"/>
    </location>
</feature>
<sequence>RYSNRRVDYRKRHDRVQRQINSWHRQLAALTKAYLHWKTHGPPEPSDGGSGGILVYSFRGIRYETLQYVSQSNSINETLAFHGLIGSSPESPKLAFTFHFLETYRQLHRVCPRLSIEAMASALQHLHKQPRKPYLGRQLSSALDAYLSIRRSIDGQVLHALGRDNPDSQAQNVCAPCCYRLEGEVPLRPSMLAACDGNNSLKLIDSTFRPGEMRLDDRVLPSFRYLEPEVVDIFKDDVARSRDTPGTSPARTPTPAQPPPDMPNEDIAWLNAIELGQDTREQMDACVERWRAAGPEARKKMVALFAVSGIFLTVCRHGHVLVICDMIRSGELWVLVFISVWLFGADKSMTG</sequence>
<dbReference type="EMBL" id="KN881644">
    <property type="protein sequence ID" value="KIY52350.1"/>
    <property type="molecule type" value="Genomic_DNA"/>
</dbReference>
<name>A0A0D7AKG1_9AGAR</name>
<keyword evidence="2" id="KW-0812">Transmembrane</keyword>
<reference evidence="3 4" key="1">
    <citation type="journal article" date="2015" name="Fungal Genet. Biol.">
        <title>Evolution of novel wood decay mechanisms in Agaricales revealed by the genome sequences of Fistulina hepatica and Cylindrobasidium torrendii.</title>
        <authorList>
            <person name="Floudas D."/>
            <person name="Held B.W."/>
            <person name="Riley R."/>
            <person name="Nagy L.G."/>
            <person name="Koehler G."/>
            <person name="Ransdell A.S."/>
            <person name="Younus H."/>
            <person name="Chow J."/>
            <person name="Chiniquy J."/>
            <person name="Lipzen A."/>
            <person name="Tritt A."/>
            <person name="Sun H."/>
            <person name="Haridas S."/>
            <person name="LaButti K."/>
            <person name="Ohm R.A."/>
            <person name="Kues U."/>
            <person name="Blanchette R.A."/>
            <person name="Grigoriev I.V."/>
            <person name="Minto R.E."/>
            <person name="Hibbett D.S."/>
        </authorList>
    </citation>
    <scope>NUCLEOTIDE SEQUENCE [LARGE SCALE GENOMIC DNA]</scope>
    <source>
        <strain evidence="3 4">ATCC 64428</strain>
    </source>
</reference>
<accession>A0A0D7AKG1</accession>
<keyword evidence="2" id="KW-1133">Transmembrane helix</keyword>
<feature type="transmembrane region" description="Helical" evidence="2">
    <location>
        <begin position="301"/>
        <end position="320"/>
    </location>
</feature>
<proteinExistence type="predicted"/>
<gene>
    <name evidence="3" type="ORF">FISHEDRAFT_35523</name>
</gene>
<feature type="region of interest" description="Disordered" evidence="1">
    <location>
        <begin position="237"/>
        <end position="263"/>
    </location>
</feature>
<keyword evidence="4" id="KW-1185">Reference proteome</keyword>
<evidence type="ECO:0008006" key="5">
    <source>
        <dbReference type="Google" id="ProtNLM"/>
    </source>
</evidence>
<keyword evidence="2" id="KW-0472">Membrane</keyword>
<dbReference type="Proteomes" id="UP000054144">
    <property type="component" value="Unassembled WGS sequence"/>
</dbReference>
<dbReference type="InterPro" id="IPR040521">
    <property type="entry name" value="KDZ"/>
</dbReference>
<protein>
    <recommendedName>
        <fullName evidence="5">CxC1-like cysteine cluster associated with KDZ transposases domain-containing protein</fullName>
    </recommendedName>
</protein>
<dbReference type="Pfam" id="PF18758">
    <property type="entry name" value="KDZ"/>
    <property type="match status" value="1"/>
</dbReference>
<organism evidence="3 4">
    <name type="scientific">Fistulina hepatica ATCC 64428</name>
    <dbReference type="NCBI Taxonomy" id="1128425"/>
    <lineage>
        <taxon>Eukaryota</taxon>
        <taxon>Fungi</taxon>
        <taxon>Dikarya</taxon>
        <taxon>Basidiomycota</taxon>
        <taxon>Agaricomycotina</taxon>
        <taxon>Agaricomycetes</taxon>
        <taxon>Agaricomycetidae</taxon>
        <taxon>Agaricales</taxon>
        <taxon>Fistulinaceae</taxon>
        <taxon>Fistulina</taxon>
    </lineage>
</organism>
<feature type="transmembrane region" description="Helical" evidence="2">
    <location>
        <begin position="326"/>
        <end position="345"/>
    </location>
</feature>
<dbReference type="OrthoDB" id="2505969at2759"/>